<comment type="caution">
    <text evidence="6">The sequence shown here is derived from an EMBL/GenBank/DDBJ whole genome shotgun (WGS) entry which is preliminary data.</text>
</comment>
<dbReference type="EMBL" id="BMFW01000034">
    <property type="protein sequence ID" value="GGI01478.1"/>
    <property type="molecule type" value="Genomic_DNA"/>
</dbReference>
<dbReference type="InterPro" id="IPR036390">
    <property type="entry name" value="WH_DNA-bd_sf"/>
</dbReference>
<dbReference type="Proteomes" id="UP000643279">
    <property type="component" value="Unassembled WGS sequence"/>
</dbReference>
<evidence type="ECO:0000256" key="1">
    <source>
        <dbReference type="ARBA" id="ARBA00023015"/>
    </source>
</evidence>
<dbReference type="InterPro" id="IPR011711">
    <property type="entry name" value="GntR_C"/>
</dbReference>
<evidence type="ECO:0000256" key="4">
    <source>
        <dbReference type="SAM" id="MobiDB-lite"/>
    </source>
</evidence>
<dbReference type="InterPro" id="IPR036388">
    <property type="entry name" value="WH-like_DNA-bd_sf"/>
</dbReference>
<keyword evidence="7" id="KW-1185">Reference proteome</keyword>
<evidence type="ECO:0000313" key="6">
    <source>
        <dbReference type="EMBL" id="GGI01478.1"/>
    </source>
</evidence>
<evidence type="ECO:0000256" key="3">
    <source>
        <dbReference type="ARBA" id="ARBA00023163"/>
    </source>
</evidence>
<evidence type="ECO:0000313" key="7">
    <source>
        <dbReference type="Proteomes" id="UP000643279"/>
    </source>
</evidence>
<name>A0ABQ2B0Q8_9MICC</name>
<dbReference type="InterPro" id="IPR008920">
    <property type="entry name" value="TF_FadR/GntR_C"/>
</dbReference>
<feature type="region of interest" description="Disordered" evidence="4">
    <location>
        <begin position="1"/>
        <end position="29"/>
    </location>
</feature>
<dbReference type="PANTHER" id="PTHR43537:SF45">
    <property type="entry name" value="GNTR FAMILY REGULATORY PROTEIN"/>
    <property type="match status" value="1"/>
</dbReference>
<dbReference type="PANTHER" id="PTHR43537">
    <property type="entry name" value="TRANSCRIPTIONAL REGULATOR, GNTR FAMILY"/>
    <property type="match status" value="1"/>
</dbReference>
<protein>
    <submittedName>
        <fullName evidence="6">GntR family transcriptional regulator</fullName>
    </submittedName>
</protein>
<keyword evidence="1" id="KW-0805">Transcription regulation</keyword>
<dbReference type="Gene3D" id="1.20.120.530">
    <property type="entry name" value="GntR ligand-binding domain-like"/>
    <property type="match status" value="1"/>
</dbReference>
<dbReference type="SMART" id="SM00895">
    <property type="entry name" value="FCD"/>
    <property type="match status" value="1"/>
</dbReference>
<gene>
    <name evidence="6" type="ORF">GCM10007170_41010</name>
</gene>
<dbReference type="Pfam" id="PF07729">
    <property type="entry name" value="FCD"/>
    <property type="match status" value="1"/>
</dbReference>
<dbReference type="Pfam" id="PF00392">
    <property type="entry name" value="GntR"/>
    <property type="match status" value="1"/>
</dbReference>
<dbReference type="Gene3D" id="1.10.10.10">
    <property type="entry name" value="Winged helix-like DNA-binding domain superfamily/Winged helix DNA-binding domain"/>
    <property type="match status" value="1"/>
</dbReference>
<dbReference type="SMART" id="SM00345">
    <property type="entry name" value="HTH_GNTR"/>
    <property type="match status" value="1"/>
</dbReference>
<evidence type="ECO:0000259" key="5">
    <source>
        <dbReference type="PROSITE" id="PS50949"/>
    </source>
</evidence>
<organism evidence="6 7">
    <name type="scientific">Arthrobacter liuii</name>
    <dbReference type="NCBI Taxonomy" id="1476996"/>
    <lineage>
        <taxon>Bacteria</taxon>
        <taxon>Bacillati</taxon>
        <taxon>Actinomycetota</taxon>
        <taxon>Actinomycetes</taxon>
        <taxon>Micrococcales</taxon>
        <taxon>Micrococcaceae</taxon>
        <taxon>Arthrobacter</taxon>
    </lineage>
</organism>
<accession>A0ABQ2B0Q8</accession>
<evidence type="ECO:0000256" key="2">
    <source>
        <dbReference type="ARBA" id="ARBA00023125"/>
    </source>
</evidence>
<dbReference type="SUPFAM" id="SSF46785">
    <property type="entry name" value="Winged helix' DNA-binding domain"/>
    <property type="match status" value="1"/>
</dbReference>
<sequence length="254" mass="27973">MSREKSDLGHGGPWQDGDGEGGARRRPGRLGDSVYDTLLNELLSGSIEPGSRIMIDRLSRSLGVSQSPIREALLRLEAQGLVTKTHLVGYRAAEMMSRRQFEELYEMRLLLEPFAVSGCARLASEKQIGTLEHMTSEMKQQSGRGSYASFAQQDAEFHEFIASCGGNSLVRDSLSDLHGHLHLFRLHFNNQGTSEALREHEQILAAIKERNAEGAAALMKRHIENSRDRLLKAFANGSGDARISPATEGAVEES</sequence>
<keyword evidence="3" id="KW-0804">Transcription</keyword>
<reference evidence="7" key="1">
    <citation type="journal article" date="2019" name="Int. J. Syst. Evol. Microbiol.">
        <title>The Global Catalogue of Microorganisms (GCM) 10K type strain sequencing project: providing services to taxonomists for standard genome sequencing and annotation.</title>
        <authorList>
            <consortium name="The Broad Institute Genomics Platform"/>
            <consortium name="The Broad Institute Genome Sequencing Center for Infectious Disease"/>
            <person name="Wu L."/>
            <person name="Ma J."/>
        </authorList>
    </citation>
    <scope>NUCLEOTIDE SEQUENCE [LARGE SCALE GENOMIC DNA]</scope>
    <source>
        <strain evidence="7">CGMCC 1.12778</strain>
    </source>
</reference>
<dbReference type="SUPFAM" id="SSF48008">
    <property type="entry name" value="GntR ligand-binding domain-like"/>
    <property type="match status" value="1"/>
</dbReference>
<proteinExistence type="predicted"/>
<dbReference type="InterPro" id="IPR000524">
    <property type="entry name" value="Tscrpt_reg_HTH_GntR"/>
</dbReference>
<dbReference type="RefSeq" id="WP_188573364.1">
    <property type="nucleotide sequence ID" value="NZ_BMFW01000034.1"/>
</dbReference>
<keyword evidence="2" id="KW-0238">DNA-binding</keyword>
<dbReference type="PROSITE" id="PS50949">
    <property type="entry name" value="HTH_GNTR"/>
    <property type="match status" value="1"/>
</dbReference>
<feature type="domain" description="HTH gntR-type" evidence="5">
    <location>
        <begin position="28"/>
        <end position="95"/>
    </location>
</feature>